<protein>
    <submittedName>
        <fullName evidence="1">PilN domain-containing protein</fullName>
    </submittedName>
</protein>
<dbReference type="KEGG" id="mfy:HH212_00815"/>
<dbReference type="InterPro" id="IPR007813">
    <property type="entry name" value="PilN"/>
</dbReference>
<evidence type="ECO:0000313" key="1">
    <source>
        <dbReference type="EMBL" id="QJD98762.1"/>
    </source>
</evidence>
<dbReference type="EMBL" id="CP051685">
    <property type="protein sequence ID" value="QJD98762.1"/>
    <property type="molecule type" value="Genomic_DNA"/>
</dbReference>
<gene>
    <name evidence="1" type="ORF">HH212_00815</name>
</gene>
<dbReference type="RefSeq" id="WP_169433660.1">
    <property type="nucleotide sequence ID" value="NZ_CP051685.1"/>
</dbReference>
<accession>A0A7Z2VSQ7</accession>
<dbReference type="Proteomes" id="UP000502415">
    <property type="component" value="Chromosome"/>
</dbReference>
<proteinExistence type="predicted"/>
<dbReference type="Pfam" id="PF05137">
    <property type="entry name" value="PilN"/>
    <property type="match status" value="1"/>
</dbReference>
<evidence type="ECO:0000313" key="2">
    <source>
        <dbReference type="Proteomes" id="UP000502415"/>
    </source>
</evidence>
<organism evidence="1 2">
    <name type="scientific">Massilia forsythiae</name>
    <dbReference type="NCBI Taxonomy" id="2728020"/>
    <lineage>
        <taxon>Bacteria</taxon>
        <taxon>Pseudomonadati</taxon>
        <taxon>Pseudomonadota</taxon>
        <taxon>Betaproteobacteria</taxon>
        <taxon>Burkholderiales</taxon>
        <taxon>Oxalobacteraceae</taxon>
        <taxon>Telluria group</taxon>
        <taxon>Massilia</taxon>
    </lineage>
</organism>
<reference evidence="1 2" key="1">
    <citation type="submission" date="2020-04" db="EMBL/GenBank/DDBJ databases">
        <title>Genome sequencing of novel species.</title>
        <authorList>
            <person name="Heo J."/>
            <person name="Kim S.-J."/>
            <person name="Kim J.-S."/>
            <person name="Hong S.-B."/>
            <person name="Kwon S.-W."/>
        </authorList>
    </citation>
    <scope>NUCLEOTIDE SEQUENCE [LARGE SCALE GENOMIC DNA]</scope>
    <source>
        <strain evidence="1 2">GN2-R2</strain>
    </source>
</reference>
<keyword evidence="2" id="KW-1185">Reference proteome</keyword>
<name>A0A7Z2VSQ7_9BURK</name>
<sequence length="183" mass="20132">MRKVRIDFAPPSLRRAILRAPREAWLLLLALFIMCGPLLTAVTKYRKGLDERARLQAATEVHVRQAAAGTAPAPSRAPLPAAQAAAVNAAVLQLNLPWRGLHDAVQSATPANIALLALEPDAKKSALRITAEAKSSDDMIAYVARLQQEDWFKAVALVRHEINEQDPNRPIRFQIDARWQAAP</sequence>
<dbReference type="AlphaFoldDB" id="A0A7Z2VSQ7"/>